<dbReference type="AlphaFoldDB" id="A0A2P2K8G5"/>
<sequence length="37" mass="4186">MSPPLPALLWLRRAVLYDADCRRLNVYEKVLLASGKG</sequence>
<evidence type="ECO:0000313" key="1">
    <source>
        <dbReference type="EMBL" id="MBX01973.1"/>
    </source>
</evidence>
<name>A0A2P2K8G5_RHIMU</name>
<accession>A0A2P2K8G5</accession>
<proteinExistence type="predicted"/>
<protein>
    <submittedName>
        <fullName evidence="1">Uncharacterized protein</fullName>
    </submittedName>
</protein>
<organism evidence="1">
    <name type="scientific">Rhizophora mucronata</name>
    <name type="common">Asiatic mangrove</name>
    <dbReference type="NCBI Taxonomy" id="61149"/>
    <lineage>
        <taxon>Eukaryota</taxon>
        <taxon>Viridiplantae</taxon>
        <taxon>Streptophyta</taxon>
        <taxon>Embryophyta</taxon>
        <taxon>Tracheophyta</taxon>
        <taxon>Spermatophyta</taxon>
        <taxon>Magnoliopsida</taxon>
        <taxon>eudicotyledons</taxon>
        <taxon>Gunneridae</taxon>
        <taxon>Pentapetalae</taxon>
        <taxon>rosids</taxon>
        <taxon>fabids</taxon>
        <taxon>Malpighiales</taxon>
        <taxon>Rhizophoraceae</taxon>
        <taxon>Rhizophora</taxon>
    </lineage>
</organism>
<reference evidence="1" key="1">
    <citation type="submission" date="2018-02" db="EMBL/GenBank/DDBJ databases">
        <title>Rhizophora mucronata_Transcriptome.</title>
        <authorList>
            <person name="Meera S.P."/>
            <person name="Sreeshan A."/>
            <person name="Augustine A."/>
        </authorList>
    </citation>
    <scope>NUCLEOTIDE SEQUENCE</scope>
    <source>
        <tissue evidence="1">Leaf</tissue>
    </source>
</reference>
<dbReference type="EMBL" id="GGEC01021489">
    <property type="protein sequence ID" value="MBX01973.1"/>
    <property type="molecule type" value="Transcribed_RNA"/>
</dbReference>